<dbReference type="Gene3D" id="6.10.280.100">
    <property type="match status" value="1"/>
</dbReference>
<feature type="region of interest" description="Disordered" evidence="1">
    <location>
        <begin position="1"/>
        <end position="85"/>
    </location>
</feature>
<sequence length="85" mass="9587">MSDAGRKDWSTQLKEGMIPDSSKSTQDQMRESFTDNVDKLARGAQPDSSKSWTQEAGDKANRMFEDSNDNEGFMDKVKNTFGMNK</sequence>
<accession>A0A1L9SU00</accession>
<dbReference type="AlphaFoldDB" id="A0A1L9SU00"/>
<evidence type="ECO:0000313" key="3">
    <source>
        <dbReference type="Proteomes" id="UP000184188"/>
    </source>
</evidence>
<dbReference type="InterPro" id="IPR007250">
    <property type="entry name" value="HSP9_HSP12"/>
</dbReference>
<dbReference type="EMBL" id="KV878336">
    <property type="protein sequence ID" value="OJJ50678.1"/>
    <property type="molecule type" value="Genomic_DNA"/>
</dbReference>
<evidence type="ECO:0000313" key="2">
    <source>
        <dbReference type="EMBL" id="OJJ50678.1"/>
    </source>
</evidence>
<feature type="compositionally biased region" description="Basic and acidic residues" evidence="1">
    <location>
        <begin position="28"/>
        <end position="41"/>
    </location>
</feature>
<dbReference type="OrthoDB" id="2348401at2759"/>
<dbReference type="RefSeq" id="XP_022585188.1">
    <property type="nucleotide sequence ID" value="XM_022721104.1"/>
</dbReference>
<feature type="compositionally biased region" description="Basic and acidic residues" evidence="1">
    <location>
        <begin position="56"/>
        <end position="65"/>
    </location>
</feature>
<dbReference type="Proteomes" id="UP000184188">
    <property type="component" value="Unassembled WGS sequence"/>
</dbReference>
<evidence type="ECO:0000256" key="1">
    <source>
        <dbReference type="SAM" id="MobiDB-lite"/>
    </source>
</evidence>
<dbReference type="VEuPathDB" id="FungiDB:ASPZODRAFT_11537"/>
<reference evidence="3" key="1">
    <citation type="journal article" date="2017" name="Genome Biol.">
        <title>Comparative genomics reveals high biological diversity and specific adaptations in the industrially and medically important fungal genus Aspergillus.</title>
        <authorList>
            <person name="de Vries R.P."/>
            <person name="Riley R."/>
            <person name="Wiebenga A."/>
            <person name="Aguilar-Osorio G."/>
            <person name="Amillis S."/>
            <person name="Uchima C.A."/>
            <person name="Anderluh G."/>
            <person name="Asadollahi M."/>
            <person name="Askin M."/>
            <person name="Barry K."/>
            <person name="Battaglia E."/>
            <person name="Bayram O."/>
            <person name="Benocci T."/>
            <person name="Braus-Stromeyer S.A."/>
            <person name="Caldana C."/>
            <person name="Canovas D."/>
            <person name="Cerqueira G.C."/>
            <person name="Chen F."/>
            <person name="Chen W."/>
            <person name="Choi C."/>
            <person name="Clum A."/>
            <person name="Dos Santos R.A."/>
            <person name="Damasio A.R."/>
            <person name="Diallinas G."/>
            <person name="Emri T."/>
            <person name="Fekete E."/>
            <person name="Flipphi M."/>
            <person name="Freyberg S."/>
            <person name="Gallo A."/>
            <person name="Gournas C."/>
            <person name="Habgood R."/>
            <person name="Hainaut M."/>
            <person name="Harispe M.L."/>
            <person name="Henrissat B."/>
            <person name="Hilden K.S."/>
            <person name="Hope R."/>
            <person name="Hossain A."/>
            <person name="Karabika E."/>
            <person name="Karaffa L."/>
            <person name="Karanyi Z."/>
            <person name="Krasevec N."/>
            <person name="Kuo A."/>
            <person name="Kusch H."/>
            <person name="LaButti K."/>
            <person name="Lagendijk E.L."/>
            <person name="Lapidus A."/>
            <person name="Levasseur A."/>
            <person name="Lindquist E."/>
            <person name="Lipzen A."/>
            <person name="Logrieco A.F."/>
            <person name="MacCabe A."/>
            <person name="Maekelae M.R."/>
            <person name="Malavazi I."/>
            <person name="Melin P."/>
            <person name="Meyer V."/>
            <person name="Mielnichuk N."/>
            <person name="Miskei M."/>
            <person name="Molnar A.P."/>
            <person name="Mule G."/>
            <person name="Ngan C.Y."/>
            <person name="Orejas M."/>
            <person name="Orosz E."/>
            <person name="Ouedraogo J.P."/>
            <person name="Overkamp K.M."/>
            <person name="Park H.-S."/>
            <person name="Perrone G."/>
            <person name="Piumi F."/>
            <person name="Punt P.J."/>
            <person name="Ram A.F."/>
            <person name="Ramon A."/>
            <person name="Rauscher S."/>
            <person name="Record E."/>
            <person name="Riano-Pachon D.M."/>
            <person name="Robert V."/>
            <person name="Roehrig J."/>
            <person name="Ruller R."/>
            <person name="Salamov A."/>
            <person name="Salih N.S."/>
            <person name="Samson R.A."/>
            <person name="Sandor E."/>
            <person name="Sanguinetti M."/>
            <person name="Schuetze T."/>
            <person name="Sepcic K."/>
            <person name="Shelest E."/>
            <person name="Sherlock G."/>
            <person name="Sophianopoulou V."/>
            <person name="Squina F.M."/>
            <person name="Sun H."/>
            <person name="Susca A."/>
            <person name="Todd R.B."/>
            <person name="Tsang A."/>
            <person name="Unkles S.E."/>
            <person name="van de Wiele N."/>
            <person name="van Rossen-Uffink D."/>
            <person name="Oliveira J.V."/>
            <person name="Vesth T.C."/>
            <person name="Visser J."/>
            <person name="Yu J.-H."/>
            <person name="Zhou M."/>
            <person name="Andersen M.R."/>
            <person name="Archer D.B."/>
            <person name="Baker S.E."/>
            <person name="Benoit I."/>
            <person name="Brakhage A.A."/>
            <person name="Braus G.H."/>
            <person name="Fischer R."/>
            <person name="Frisvad J.C."/>
            <person name="Goldman G.H."/>
            <person name="Houbraken J."/>
            <person name="Oakley B."/>
            <person name="Pocsi I."/>
            <person name="Scazzocchio C."/>
            <person name="Seiboth B."/>
            <person name="vanKuyk P.A."/>
            <person name="Wortman J."/>
            <person name="Dyer P.S."/>
            <person name="Grigoriev I.V."/>
        </authorList>
    </citation>
    <scope>NUCLEOTIDE SEQUENCE [LARGE SCALE GENOMIC DNA]</scope>
    <source>
        <strain evidence="3">CBS 506.65</strain>
    </source>
</reference>
<dbReference type="Pfam" id="PF04119">
    <property type="entry name" value="HSP9_HSP12"/>
    <property type="match status" value="1"/>
</dbReference>
<dbReference type="GeneID" id="34607569"/>
<organism evidence="2 3">
    <name type="scientific">Penicilliopsis zonata CBS 506.65</name>
    <dbReference type="NCBI Taxonomy" id="1073090"/>
    <lineage>
        <taxon>Eukaryota</taxon>
        <taxon>Fungi</taxon>
        <taxon>Dikarya</taxon>
        <taxon>Ascomycota</taxon>
        <taxon>Pezizomycotina</taxon>
        <taxon>Eurotiomycetes</taxon>
        <taxon>Eurotiomycetidae</taxon>
        <taxon>Eurotiales</taxon>
        <taxon>Aspergillaceae</taxon>
        <taxon>Penicilliopsis</taxon>
    </lineage>
</organism>
<dbReference type="PIRSF" id="PIRSF002590">
    <property type="entry name" value="HSP9/HSP12_fun"/>
    <property type="match status" value="1"/>
</dbReference>
<dbReference type="STRING" id="1073090.A0A1L9SU00"/>
<name>A0A1L9SU00_9EURO</name>
<keyword evidence="3" id="KW-1185">Reference proteome</keyword>
<gene>
    <name evidence="2" type="ORF">ASPZODRAFT_11537</name>
</gene>
<proteinExistence type="predicted"/>
<protein>
    <submittedName>
        <fullName evidence="2">Uncharacterized protein</fullName>
    </submittedName>
</protein>